<dbReference type="CDD" id="cd04280">
    <property type="entry name" value="ZnMc_astacin_like"/>
    <property type="match status" value="1"/>
</dbReference>
<feature type="active site" evidence="1">
    <location>
        <position position="190"/>
    </location>
</feature>
<dbReference type="PANTHER" id="PTHR10127:SF850">
    <property type="entry name" value="METALLOENDOPEPTIDASE"/>
    <property type="match status" value="1"/>
</dbReference>
<dbReference type="KEGG" id="gfl:GRFL_0122"/>
<dbReference type="Pfam" id="PF01400">
    <property type="entry name" value="Astacin"/>
    <property type="match status" value="1"/>
</dbReference>
<feature type="binding site" evidence="1">
    <location>
        <position position="199"/>
    </location>
    <ligand>
        <name>Zn(2+)</name>
        <dbReference type="ChEBI" id="CHEBI:29105"/>
        <note>catalytic</note>
    </ligand>
</feature>
<proteinExistence type="predicted"/>
<gene>
    <name evidence="4" type="ORF">GRFL_0122</name>
</gene>
<evidence type="ECO:0000313" key="4">
    <source>
        <dbReference type="EMBL" id="APU66846.1"/>
    </source>
</evidence>
<comment type="cofactor">
    <cofactor evidence="1">
        <name>Zn(2+)</name>
        <dbReference type="ChEBI" id="CHEBI:29105"/>
    </cofactor>
    <text evidence="1">Binds 1 zinc ion per subunit.</text>
</comment>
<feature type="compositionally biased region" description="Low complexity" evidence="2">
    <location>
        <begin position="292"/>
        <end position="317"/>
    </location>
</feature>
<keyword evidence="1" id="KW-0645">Protease</keyword>
<feature type="binding site" evidence="1">
    <location>
        <position position="189"/>
    </location>
    <ligand>
        <name>Zn(2+)</name>
        <dbReference type="ChEBI" id="CHEBI:29105"/>
        <note>catalytic</note>
    </ligand>
</feature>
<dbReference type="GO" id="GO:0004222">
    <property type="term" value="F:metalloendopeptidase activity"/>
    <property type="evidence" value="ECO:0007669"/>
    <property type="project" value="UniProtKB-UniRule"/>
</dbReference>
<keyword evidence="5" id="KW-1185">Reference proteome</keyword>
<evidence type="ECO:0000313" key="5">
    <source>
        <dbReference type="Proteomes" id="UP000186230"/>
    </source>
</evidence>
<keyword evidence="3" id="KW-0732">Signal</keyword>
<protein>
    <submittedName>
        <fullName evidence="4">Uncharacterized protein</fullName>
    </submittedName>
</protein>
<dbReference type="Gene3D" id="3.40.390.10">
    <property type="entry name" value="Collagenase (Catalytic Domain)"/>
    <property type="match status" value="1"/>
</dbReference>
<keyword evidence="1" id="KW-0482">Metalloprotease</keyword>
<accession>A0A1L7HZS4</accession>
<feature type="compositionally biased region" description="Low complexity" evidence="2">
    <location>
        <begin position="349"/>
        <end position="366"/>
    </location>
</feature>
<keyword evidence="1" id="KW-0862">Zinc</keyword>
<comment type="caution">
    <text evidence="1">Lacks conserved residue(s) required for the propagation of feature annotation.</text>
</comment>
<dbReference type="Proteomes" id="UP000186230">
    <property type="component" value="Chromosome"/>
</dbReference>
<evidence type="ECO:0000256" key="3">
    <source>
        <dbReference type="SAM" id="SignalP"/>
    </source>
</evidence>
<dbReference type="PANTHER" id="PTHR10127">
    <property type="entry name" value="DISCOIDIN, CUB, EGF, LAMININ , AND ZINC METALLOPROTEASE DOMAIN CONTAINING"/>
    <property type="match status" value="1"/>
</dbReference>
<dbReference type="EMBL" id="CP016359">
    <property type="protein sequence ID" value="APU66846.1"/>
    <property type="molecule type" value="Genomic_DNA"/>
</dbReference>
<dbReference type="STRING" id="1229726.GRFL_0122"/>
<dbReference type="SMART" id="SM00235">
    <property type="entry name" value="ZnMc"/>
    <property type="match status" value="1"/>
</dbReference>
<dbReference type="PROSITE" id="PS51864">
    <property type="entry name" value="ASTACIN"/>
    <property type="match status" value="1"/>
</dbReference>
<dbReference type="PROSITE" id="PS51257">
    <property type="entry name" value="PROKAR_LIPOPROTEIN"/>
    <property type="match status" value="1"/>
</dbReference>
<reference evidence="4 5" key="1">
    <citation type="submission" date="2016-07" db="EMBL/GenBank/DDBJ databases">
        <title>Multi-omics approach to identify versatile polysaccharide utilization systems of a marine flavobacterium Gramella flava.</title>
        <authorList>
            <person name="Tang K."/>
        </authorList>
    </citation>
    <scope>NUCLEOTIDE SEQUENCE [LARGE SCALE GENOMIC DNA]</scope>
    <source>
        <strain evidence="4 5">JLT2011</strain>
    </source>
</reference>
<dbReference type="AlphaFoldDB" id="A0A1L7HZS4"/>
<feature type="region of interest" description="Disordered" evidence="2">
    <location>
        <begin position="276"/>
        <end position="366"/>
    </location>
</feature>
<name>A0A1L7HZS4_9FLAO</name>
<dbReference type="InterPro" id="IPR006026">
    <property type="entry name" value="Peptidase_Metallo"/>
</dbReference>
<feature type="compositionally biased region" description="Gly residues" evidence="2">
    <location>
        <begin position="318"/>
        <end position="348"/>
    </location>
</feature>
<sequence>MKNSKLLLMGLLAFLTSCSQGESINEIANESNAIEVQDDFTEIAFPDQEGNWSDVYLYGRKLPVEEIGGKFVYQGDIFLPENQVSRTPQNLILQAGEDEASKSVGRTRFLWPENIVFYSIDPSLPSQQRVLDAIAHWESNTAVRFVERTDQSNYVYFTPGSGCSSYVGMVGGKQYITLADACSTGNAIHEIGHSLGLWHEQSRADRDEVITIHYDNIVSGREYNFYTYEESGWDGAEYTSSLDLGSIMMYSSYSFSANGQPTITRKDGSTFRAQRSGLSAGDIEGVNTLYPGSEPDTTDTSGTDTSTGTDPDTSTGGTETGTGETGGTGTETGGTETGTGGTETGSGGTETSTGGTTEPTTTTPTETEYINGETYTIEGVTVLRLDNKWWVYRGKSWKEVELVNGRWRYVK</sequence>
<dbReference type="PRINTS" id="PR00480">
    <property type="entry name" value="ASTACIN"/>
</dbReference>
<keyword evidence="1" id="KW-0378">Hydrolase</keyword>
<dbReference type="InterPro" id="IPR001506">
    <property type="entry name" value="Peptidase_M12A"/>
</dbReference>
<evidence type="ECO:0000256" key="1">
    <source>
        <dbReference type="PROSITE-ProRule" id="PRU01211"/>
    </source>
</evidence>
<organism evidence="4 5">
    <name type="scientific">Christiangramia flava JLT2011</name>
    <dbReference type="NCBI Taxonomy" id="1229726"/>
    <lineage>
        <taxon>Bacteria</taxon>
        <taxon>Pseudomonadati</taxon>
        <taxon>Bacteroidota</taxon>
        <taxon>Flavobacteriia</taxon>
        <taxon>Flavobacteriales</taxon>
        <taxon>Flavobacteriaceae</taxon>
        <taxon>Christiangramia</taxon>
    </lineage>
</organism>
<feature type="chain" id="PRO_5043354870" evidence="3">
    <location>
        <begin position="22"/>
        <end position="411"/>
    </location>
</feature>
<feature type="signal peptide" evidence="3">
    <location>
        <begin position="1"/>
        <end position="21"/>
    </location>
</feature>
<dbReference type="RefSeq" id="WP_083642561.1">
    <property type="nucleotide sequence ID" value="NZ_AMRU01000010.1"/>
</dbReference>
<keyword evidence="1" id="KW-0479">Metal-binding</keyword>
<feature type="binding site" evidence="1">
    <location>
        <position position="193"/>
    </location>
    <ligand>
        <name>Zn(2+)</name>
        <dbReference type="ChEBI" id="CHEBI:29105"/>
        <note>catalytic</note>
    </ligand>
</feature>
<dbReference type="SUPFAM" id="SSF55486">
    <property type="entry name" value="Metalloproteases ('zincins'), catalytic domain"/>
    <property type="match status" value="1"/>
</dbReference>
<evidence type="ECO:0000256" key="2">
    <source>
        <dbReference type="SAM" id="MobiDB-lite"/>
    </source>
</evidence>
<dbReference type="GO" id="GO:0006508">
    <property type="term" value="P:proteolysis"/>
    <property type="evidence" value="ECO:0007669"/>
    <property type="project" value="UniProtKB-KW"/>
</dbReference>
<dbReference type="InterPro" id="IPR034035">
    <property type="entry name" value="Astacin-like_dom"/>
</dbReference>
<dbReference type="InterPro" id="IPR024079">
    <property type="entry name" value="MetalloPept_cat_dom_sf"/>
</dbReference>
<dbReference type="GO" id="GO:0008270">
    <property type="term" value="F:zinc ion binding"/>
    <property type="evidence" value="ECO:0007669"/>
    <property type="project" value="UniProtKB-UniRule"/>
</dbReference>